<accession>V9HL48</accession>
<organism evidence="1 2">
    <name type="scientific">Simonsiella muelleri ATCC 29453</name>
    <dbReference type="NCBI Taxonomy" id="641147"/>
    <lineage>
        <taxon>Bacteria</taxon>
        <taxon>Pseudomonadati</taxon>
        <taxon>Pseudomonadota</taxon>
        <taxon>Betaproteobacteria</taxon>
        <taxon>Neisseriales</taxon>
        <taxon>Neisseriaceae</taxon>
        <taxon>Simonsiella</taxon>
    </lineage>
</organism>
<dbReference type="RefSeq" id="WP_002642255.1">
    <property type="nucleotide sequence ID" value="NZ_CP019448.1"/>
</dbReference>
<evidence type="ECO:0000313" key="1">
    <source>
        <dbReference type="EMBL" id="EFG30166.1"/>
    </source>
</evidence>
<sequence>MISIQFMLRKQGKDIGQITWERETINKRGFELPVSGKLSGDDMAVRTLQSAINKALSAQVADVSPLPAGGSLIEAPLVHDSEMISVFDHAGFDIPPEFDEIIQHMAGSAHEVVGVCY</sequence>
<evidence type="ECO:0000313" key="2">
    <source>
        <dbReference type="Proteomes" id="UP000017813"/>
    </source>
</evidence>
<reference evidence="1 2" key="2">
    <citation type="submission" date="2011-10" db="EMBL/GenBank/DDBJ databases">
        <title>The Genome Sequence of Simonsiella muelleri ATCC 29453.</title>
        <authorList>
            <consortium name="The Broad Institute Genome Sequencing Platform"/>
            <consortium name="The Broad Institute Genome Sequencing Center for Infectious Disease"/>
            <person name="Earl A."/>
            <person name="Ward D."/>
            <person name="Feldgarden M."/>
            <person name="Gevers D."/>
            <person name="Izard J."/>
            <person name="Baranova O.V."/>
            <person name="Blanton J.M."/>
            <person name="Tanner A.C."/>
            <person name="Dewhirst F."/>
            <person name="Young S.K."/>
            <person name="Zeng Q."/>
            <person name="Gargeya S."/>
            <person name="Fitzgerald M."/>
            <person name="Haas B."/>
            <person name="Abouelleil A."/>
            <person name="Alvarado L."/>
            <person name="Arachchi H.M."/>
            <person name="Berlin A."/>
            <person name="Brown A."/>
            <person name="Chapman S.B."/>
            <person name="Chen Z."/>
            <person name="Dunbar C."/>
            <person name="Freedman E."/>
            <person name="Gearin G."/>
            <person name="Goldberg J."/>
            <person name="Griggs A."/>
            <person name="Gujja S."/>
            <person name="Heiman D."/>
            <person name="Howarth C."/>
            <person name="Larson L."/>
            <person name="Lui A."/>
            <person name="MacDonald P.J.P."/>
            <person name="Montmayeur A."/>
            <person name="Murphy C."/>
            <person name="Neiman D."/>
            <person name="Pearson M."/>
            <person name="Priest M."/>
            <person name="Roberts A."/>
            <person name="Saif S."/>
            <person name="Shea T."/>
            <person name="Shenoy N."/>
            <person name="Sisk P."/>
            <person name="Stolte C."/>
            <person name="Sykes S."/>
            <person name="Wortman J."/>
            <person name="Nusbaum C."/>
            <person name="Birren B."/>
        </authorList>
    </citation>
    <scope>NUCLEOTIDE SEQUENCE [LARGE SCALE GENOMIC DNA]</scope>
    <source>
        <strain evidence="1 2">ATCC 29453</strain>
    </source>
</reference>
<dbReference type="HOGENOM" id="CLU_2083274_0_0_4"/>
<comment type="caution">
    <text evidence="1">The sequence shown here is derived from an EMBL/GenBank/DDBJ whole genome shotgun (WGS) entry which is preliminary data.</text>
</comment>
<dbReference type="AlphaFoldDB" id="V9HL48"/>
<protein>
    <submittedName>
        <fullName evidence="1">Uncharacterized protein</fullName>
    </submittedName>
</protein>
<dbReference type="eggNOG" id="ENOG5033WNG">
    <property type="taxonomic scope" value="Bacteria"/>
</dbReference>
<dbReference type="KEGG" id="smur:BWP33_08725"/>
<dbReference type="STRING" id="641147.HMPREF9021_01935"/>
<reference evidence="1 2" key="1">
    <citation type="submission" date="2010-03" db="EMBL/GenBank/DDBJ databases">
        <authorList>
            <consortium name="The Broad Institute Genome Sequencing Platform"/>
            <person name="Ward D."/>
            <person name="Earl A."/>
            <person name="Feldgarden M."/>
            <person name="Gevers D."/>
            <person name="Young S."/>
            <person name="Zeng Q."/>
            <person name="Koehrsen M."/>
            <person name="Alvarado L."/>
            <person name="Berlin A.M."/>
            <person name="Borenstein D."/>
            <person name="Chapman S.B."/>
            <person name="Chen Z."/>
            <person name="Engels R."/>
            <person name="Freedman E."/>
            <person name="Gellesch M."/>
            <person name="Goldberg J."/>
            <person name="Griggs A."/>
            <person name="Gujja S."/>
            <person name="Heilman E.R."/>
            <person name="Heiman D.I."/>
            <person name="Hepburn T.A."/>
            <person name="Howarth C."/>
            <person name="Jen D."/>
            <person name="Larson L."/>
            <person name="Mehta T."/>
            <person name="Park D."/>
            <person name="Pearson M."/>
            <person name="Richards J."/>
            <person name="Roberts A."/>
            <person name="Saif S."/>
            <person name="Shea T.D."/>
            <person name="Shenoy N."/>
            <person name="Sisk P."/>
            <person name="Stolte C."/>
            <person name="Sykes S.N."/>
            <person name="Walk T."/>
            <person name="White J."/>
            <person name="Yandava C."/>
            <person name="Izard J."/>
            <person name="Baranova O.V."/>
            <person name="Blanton J.M."/>
            <person name="Tanner A.C."/>
            <person name="Dewhirst F."/>
            <person name="Haas B."/>
            <person name="Nusbaum C."/>
            <person name="Birren B."/>
        </authorList>
    </citation>
    <scope>NUCLEOTIDE SEQUENCE [LARGE SCALE GENOMIC DNA]</scope>
    <source>
        <strain evidence="1 2">ATCC 29453</strain>
    </source>
</reference>
<dbReference type="EMBL" id="ADCY02000041">
    <property type="protein sequence ID" value="EFG30166.1"/>
    <property type="molecule type" value="Genomic_DNA"/>
</dbReference>
<name>V9HL48_9NEIS</name>
<proteinExistence type="predicted"/>
<dbReference type="OrthoDB" id="9882750at2"/>
<keyword evidence="2" id="KW-1185">Reference proteome</keyword>
<gene>
    <name evidence="1" type="ORF">HMPREF9021_01935</name>
</gene>
<dbReference type="Proteomes" id="UP000017813">
    <property type="component" value="Unassembled WGS sequence"/>
</dbReference>